<comment type="caution">
    <text evidence="3">The sequence shown here is derived from an EMBL/GenBank/DDBJ whole genome shotgun (WGS) entry which is preliminary data.</text>
</comment>
<evidence type="ECO:0000313" key="4">
    <source>
        <dbReference type="Proteomes" id="UP001519325"/>
    </source>
</evidence>
<dbReference type="GO" id="GO:0003677">
    <property type="term" value="F:DNA binding"/>
    <property type="evidence" value="ECO:0007669"/>
    <property type="project" value="UniProtKB-KW"/>
</dbReference>
<gene>
    <name evidence="3" type="ORF">BJ987_005098</name>
</gene>
<feature type="domain" description="HTH marR-type" evidence="2">
    <location>
        <begin position="1"/>
        <end position="145"/>
    </location>
</feature>
<reference evidence="3 4" key="1">
    <citation type="submission" date="2021-03" db="EMBL/GenBank/DDBJ databases">
        <title>Sequencing the genomes of 1000 actinobacteria strains.</title>
        <authorList>
            <person name="Klenk H.-P."/>
        </authorList>
    </citation>
    <scope>NUCLEOTIDE SEQUENCE [LARGE SCALE GENOMIC DNA]</scope>
    <source>
        <strain evidence="3 4">DSM 45516</strain>
    </source>
</reference>
<accession>A0ABS4QKG8</accession>
<dbReference type="InterPro" id="IPR036388">
    <property type="entry name" value="WH-like_DNA-bd_sf"/>
</dbReference>
<comment type="subcellular location">
    <subcellularLocation>
        <location evidence="1">Cytoplasm</location>
    </subcellularLocation>
</comment>
<dbReference type="SUPFAM" id="SSF46785">
    <property type="entry name" value="Winged helix' DNA-binding domain"/>
    <property type="match status" value="1"/>
</dbReference>
<dbReference type="PROSITE" id="PS50995">
    <property type="entry name" value="HTH_MARR_2"/>
    <property type="match status" value="1"/>
</dbReference>
<keyword evidence="3" id="KW-0238">DNA-binding</keyword>
<dbReference type="InterPro" id="IPR011991">
    <property type="entry name" value="ArsR-like_HTH"/>
</dbReference>
<dbReference type="CDD" id="cd00090">
    <property type="entry name" value="HTH_ARSR"/>
    <property type="match status" value="1"/>
</dbReference>
<dbReference type="Proteomes" id="UP001519325">
    <property type="component" value="Unassembled WGS sequence"/>
</dbReference>
<dbReference type="SMART" id="SM00347">
    <property type="entry name" value="HTH_MARR"/>
    <property type="match status" value="1"/>
</dbReference>
<evidence type="ECO:0000256" key="1">
    <source>
        <dbReference type="ARBA" id="ARBA00004496"/>
    </source>
</evidence>
<dbReference type="PANTHER" id="PTHR33164:SF5">
    <property type="entry name" value="ORGANIC HYDROPEROXIDE RESISTANCE TRANSCRIPTIONAL REGULATOR"/>
    <property type="match status" value="1"/>
</dbReference>
<dbReference type="Pfam" id="PF01047">
    <property type="entry name" value="MarR"/>
    <property type="match status" value="1"/>
</dbReference>
<dbReference type="InterPro" id="IPR039422">
    <property type="entry name" value="MarR/SlyA-like"/>
</dbReference>
<dbReference type="InterPro" id="IPR036390">
    <property type="entry name" value="WH_DNA-bd_sf"/>
</dbReference>
<organism evidence="3 4">
    <name type="scientific">Nocardia goodfellowii</name>
    <dbReference type="NCBI Taxonomy" id="882446"/>
    <lineage>
        <taxon>Bacteria</taxon>
        <taxon>Bacillati</taxon>
        <taxon>Actinomycetota</taxon>
        <taxon>Actinomycetes</taxon>
        <taxon>Mycobacteriales</taxon>
        <taxon>Nocardiaceae</taxon>
        <taxon>Nocardia</taxon>
    </lineage>
</organism>
<name>A0ABS4QKG8_9NOCA</name>
<dbReference type="Gene3D" id="1.10.10.10">
    <property type="entry name" value="Winged helix-like DNA-binding domain superfamily/Winged helix DNA-binding domain"/>
    <property type="match status" value="1"/>
</dbReference>
<protein>
    <submittedName>
        <fullName evidence="3">DNA-binding MarR family transcriptional regulator</fullName>
    </submittedName>
</protein>
<evidence type="ECO:0000313" key="3">
    <source>
        <dbReference type="EMBL" id="MBP2192197.1"/>
    </source>
</evidence>
<proteinExistence type="predicted"/>
<dbReference type="RefSeq" id="WP_209894864.1">
    <property type="nucleotide sequence ID" value="NZ_JAGGMR010000001.1"/>
</dbReference>
<dbReference type="PRINTS" id="PR00598">
    <property type="entry name" value="HTHMARR"/>
</dbReference>
<evidence type="ECO:0000259" key="2">
    <source>
        <dbReference type="PROSITE" id="PS50995"/>
    </source>
</evidence>
<sequence>MARIDAAADDPLRLDRQVCFALAVANRSVLSVYRPLLEPLGLTHPQYLVMLALWGEAPMSVKAIAEAIQLESPTLSPLLKRLEGAGLITRRRDPGDERSLVVDLTPAGRALRREAERIPGAVVERLGVSLRELEHLRDALTRVNDAARQHVSTGESNG</sequence>
<keyword evidence="4" id="KW-1185">Reference proteome</keyword>
<dbReference type="EMBL" id="JAGGMR010000001">
    <property type="protein sequence ID" value="MBP2192197.1"/>
    <property type="molecule type" value="Genomic_DNA"/>
</dbReference>
<dbReference type="PANTHER" id="PTHR33164">
    <property type="entry name" value="TRANSCRIPTIONAL REGULATOR, MARR FAMILY"/>
    <property type="match status" value="1"/>
</dbReference>
<dbReference type="InterPro" id="IPR000835">
    <property type="entry name" value="HTH_MarR-typ"/>
</dbReference>